<dbReference type="InterPro" id="IPR001509">
    <property type="entry name" value="Epimerase_deHydtase"/>
</dbReference>
<feature type="domain" description="NAD-dependent epimerase/dehydratase" evidence="1">
    <location>
        <begin position="5"/>
        <end position="254"/>
    </location>
</feature>
<dbReference type="Gene3D" id="3.40.50.720">
    <property type="entry name" value="NAD(P)-binding Rossmann-like Domain"/>
    <property type="match status" value="1"/>
</dbReference>
<dbReference type="AlphaFoldDB" id="A0A4P9Y423"/>
<dbReference type="OrthoDB" id="16464at2759"/>
<proteinExistence type="predicted"/>
<protein>
    <recommendedName>
        <fullName evidence="1">NAD-dependent epimerase/dehydratase domain-containing protein</fullName>
    </recommendedName>
</protein>
<accession>A0A4P9Y423</accession>
<dbReference type="InterPro" id="IPR036291">
    <property type="entry name" value="NAD(P)-bd_dom_sf"/>
</dbReference>
<name>A0A4P9Y423_9FUNG</name>
<dbReference type="SUPFAM" id="SSF51735">
    <property type="entry name" value="NAD(P)-binding Rossmann-fold domains"/>
    <property type="match status" value="1"/>
</dbReference>
<dbReference type="PANTHER" id="PTHR43725">
    <property type="entry name" value="UDP-GLUCOSE 4-EPIMERASE"/>
    <property type="match status" value="1"/>
</dbReference>
<organism evidence="2 3">
    <name type="scientific">Piptocephalis cylindrospora</name>
    <dbReference type="NCBI Taxonomy" id="1907219"/>
    <lineage>
        <taxon>Eukaryota</taxon>
        <taxon>Fungi</taxon>
        <taxon>Fungi incertae sedis</taxon>
        <taxon>Zoopagomycota</taxon>
        <taxon>Zoopagomycotina</taxon>
        <taxon>Zoopagomycetes</taxon>
        <taxon>Zoopagales</taxon>
        <taxon>Piptocephalidaceae</taxon>
        <taxon>Piptocephalis</taxon>
    </lineage>
</organism>
<keyword evidence="3" id="KW-1185">Reference proteome</keyword>
<dbReference type="Pfam" id="PF01370">
    <property type="entry name" value="Epimerase"/>
    <property type="match status" value="1"/>
</dbReference>
<evidence type="ECO:0000313" key="2">
    <source>
        <dbReference type="EMBL" id="RKP13677.1"/>
    </source>
</evidence>
<evidence type="ECO:0000259" key="1">
    <source>
        <dbReference type="Pfam" id="PF01370"/>
    </source>
</evidence>
<gene>
    <name evidence="2" type="ORF">BJ684DRAFT_9724</name>
</gene>
<sequence length="401" mass="45892">MIKKILVVGGLTSVGRHVVALLVPTYGVQSGSLVRVVDEKMPRTSHLSRQHVRAFDAAEYCQVNMSNPSAVEEAFSLPNGGTFDWVINCSSVASNWEVEEVHRQRFLIRPVMWARQARASGVKAYVHMSTAIFYKERWDAEGNPVRCTEECPMEAITLKGRYTLRMEKELQAIQGLPLILVRPAVLWGPDEMGLFGTMLIGSDIFSRIKKTWELTATKDVRYSLAHVVDVARAMIHLAEWYVQEKVQGTMIYNISDTSPGRAEETLEAYEQVFPGFQYRAVSSSNEKIPSLDEIQRIMNEMNDLIQEHWLFLLKDHHIVDSPLIPHVDLEYGMFHNTYIDGTAIIRDTDFNYLHDKGMNKEEIIEIIHGYMDRNLWPRRVLGDETETSYEATDVLYPSAHR</sequence>
<dbReference type="EMBL" id="KZ987966">
    <property type="protein sequence ID" value="RKP13677.1"/>
    <property type="molecule type" value="Genomic_DNA"/>
</dbReference>
<evidence type="ECO:0000313" key="3">
    <source>
        <dbReference type="Proteomes" id="UP000267251"/>
    </source>
</evidence>
<dbReference type="Proteomes" id="UP000267251">
    <property type="component" value="Unassembled WGS sequence"/>
</dbReference>
<reference evidence="3" key="1">
    <citation type="journal article" date="2018" name="Nat. Microbiol.">
        <title>Leveraging single-cell genomics to expand the fungal tree of life.</title>
        <authorList>
            <person name="Ahrendt S.R."/>
            <person name="Quandt C.A."/>
            <person name="Ciobanu D."/>
            <person name="Clum A."/>
            <person name="Salamov A."/>
            <person name="Andreopoulos B."/>
            <person name="Cheng J.F."/>
            <person name="Woyke T."/>
            <person name="Pelin A."/>
            <person name="Henrissat B."/>
            <person name="Reynolds N.K."/>
            <person name="Benny G.L."/>
            <person name="Smith M.E."/>
            <person name="James T.Y."/>
            <person name="Grigoriev I.V."/>
        </authorList>
    </citation>
    <scope>NUCLEOTIDE SEQUENCE [LARGE SCALE GENOMIC DNA]</scope>
</reference>